<dbReference type="GO" id="GO:0016567">
    <property type="term" value="P:protein ubiquitination"/>
    <property type="evidence" value="ECO:0007669"/>
    <property type="project" value="InterPro"/>
</dbReference>
<dbReference type="Gene3D" id="3.30.40.10">
    <property type="entry name" value="Zinc/RING finger domain, C3HC4 (zinc finger)"/>
    <property type="match status" value="1"/>
</dbReference>
<comment type="caution">
    <text evidence="14">The sequence shown here is derived from an EMBL/GenBank/DDBJ whole genome shotgun (WGS) entry which is preliminary data.</text>
</comment>
<keyword evidence="6" id="KW-0479">Metal-binding</keyword>
<evidence type="ECO:0000256" key="6">
    <source>
        <dbReference type="ARBA" id="ARBA00022723"/>
    </source>
</evidence>
<dbReference type="PROSITE" id="PS50089">
    <property type="entry name" value="ZF_RING_2"/>
    <property type="match status" value="1"/>
</dbReference>
<dbReference type="SUPFAM" id="SSF57850">
    <property type="entry name" value="RING/U-box"/>
    <property type="match status" value="1"/>
</dbReference>
<reference evidence="14" key="1">
    <citation type="submission" date="2023-02" db="EMBL/GenBank/DDBJ databases">
        <title>Genome of toxic invasive species Heracleum sosnowskyi carries increased number of genes despite the absence of recent whole-genome duplications.</title>
        <authorList>
            <person name="Schelkunov M."/>
            <person name="Shtratnikova V."/>
            <person name="Makarenko M."/>
            <person name="Klepikova A."/>
            <person name="Omelchenko D."/>
            <person name="Novikova G."/>
            <person name="Obukhova E."/>
            <person name="Bogdanov V."/>
            <person name="Penin A."/>
            <person name="Logacheva M."/>
        </authorList>
    </citation>
    <scope>NUCLEOTIDE SEQUENCE</scope>
    <source>
        <strain evidence="14">Hsosn_3</strain>
        <tissue evidence="14">Leaf</tissue>
    </source>
</reference>
<comment type="similarity">
    <text evidence="10">Belongs to the RING-type zinc finger family. ATL subfamily.</text>
</comment>
<feature type="transmembrane region" description="Helical" evidence="12">
    <location>
        <begin position="63"/>
        <end position="84"/>
    </location>
</feature>
<evidence type="ECO:0000313" key="14">
    <source>
        <dbReference type="EMBL" id="KAK1403888.1"/>
    </source>
</evidence>
<evidence type="ECO:0000259" key="13">
    <source>
        <dbReference type="PROSITE" id="PS50089"/>
    </source>
</evidence>
<dbReference type="FunFam" id="3.30.40.10:FF:000632">
    <property type="entry name" value="RING-H2 finger protein ATL73"/>
    <property type="match status" value="1"/>
</dbReference>
<keyword evidence="7" id="KW-0862">Zinc</keyword>
<dbReference type="SMART" id="SM00184">
    <property type="entry name" value="RING"/>
    <property type="match status" value="1"/>
</dbReference>
<dbReference type="GO" id="GO:0061630">
    <property type="term" value="F:ubiquitin protein ligase activity"/>
    <property type="evidence" value="ECO:0007669"/>
    <property type="project" value="UniProtKB-EC"/>
</dbReference>
<evidence type="ECO:0000256" key="10">
    <source>
        <dbReference type="ARBA" id="ARBA00024209"/>
    </source>
</evidence>
<evidence type="ECO:0000256" key="4">
    <source>
        <dbReference type="ARBA" id="ARBA00022679"/>
    </source>
</evidence>
<dbReference type="InterPro" id="IPR013083">
    <property type="entry name" value="Znf_RING/FYVE/PHD"/>
</dbReference>
<evidence type="ECO:0000256" key="3">
    <source>
        <dbReference type="ARBA" id="ARBA00012483"/>
    </source>
</evidence>
<accession>A0AAD8JIT0</accession>
<feature type="domain" description="RING-type" evidence="13">
    <location>
        <begin position="137"/>
        <end position="179"/>
    </location>
</feature>
<dbReference type="Pfam" id="PF13639">
    <property type="entry name" value="zf-RING_2"/>
    <property type="match status" value="1"/>
</dbReference>
<evidence type="ECO:0000313" key="15">
    <source>
        <dbReference type="Proteomes" id="UP001237642"/>
    </source>
</evidence>
<keyword evidence="9 12" id="KW-0472">Membrane</keyword>
<evidence type="ECO:0000256" key="1">
    <source>
        <dbReference type="ARBA" id="ARBA00000900"/>
    </source>
</evidence>
<dbReference type="InterPro" id="IPR001841">
    <property type="entry name" value="Znf_RING"/>
</dbReference>
<dbReference type="InterPro" id="IPR044602">
    <property type="entry name" value="ATL10/ATL72-79-like"/>
</dbReference>
<keyword evidence="11" id="KW-0863">Zinc-finger</keyword>
<evidence type="ECO:0000256" key="11">
    <source>
        <dbReference type="PROSITE-ProRule" id="PRU00175"/>
    </source>
</evidence>
<keyword evidence="15" id="KW-1185">Reference proteome</keyword>
<dbReference type="AlphaFoldDB" id="A0AAD8JIT0"/>
<evidence type="ECO:0000256" key="12">
    <source>
        <dbReference type="SAM" id="Phobius"/>
    </source>
</evidence>
<name>A0AAD8JIT0_9APIA</name>
<proteinExistence type="inferred from homology"/>
<evidence type="ECO:0000256" key="9">
    <source>
        <dbReference type="ARBA" id="ARBA00023136"/>
    </source>
</evidence>
<dbReference type="EC" id="2.3.2.27" evidence="3"/>
<comment type="catalytic activity">
    <reaction evidence="1">
        <text>S-ubiquitinyl-[E2 ubiquitin-conjugating enzyme]-L-cysteine + [acceptor protein]-L-lysine = [E2 ubiquitin-conjugating enzyme]-L-cysteine + N(6)-ubiquitinyl-[acceptor protein]-L-lysine.</text>
        <dbReference type="EC" id="2.3.2.27"/>
    </reaction>
</comment>
<organism evidence="14 15">
    <name type="scientific">Heracleum sosnowskyi</name>
    <dbReference type="NCBI Taxonomy" id="360622"/>
    <lineage>
        <taxon>Eukaryota</taxon>
        <taxon>Viridiplantae</taxon>
        <taxon>Streptophyta</taxon>
        <taxon>Embryophyta</taxon>
        <taxon>Tracheophyta</taxon>
        <taxon>Spermatophyta</taxon>
        <taxon>Magnoliopsida</taxon>
        <taxon>eudicotyledons</taxon>
        <taxon>Gunneridae</taxon>
        <taxon>Pentapetalae</taxon>
        <taxon>asterids</taxon>
        <taxon>campanulids</taxon>
        <taxon>Apiales</taxon>
        <taxon>Apiaceae</taxon>
        <taxon>Apioideae</taxon>
        <taxon>apioid superclade</taxon>
        <taxon>Tordylieae</taxon>
        <taxon>Tordyliinae</taxon>
        <taxon>Heracleum</taxon>
    </lineage>
</organism>
<evidence type="ECO:0000256" key="2">
    <source>
        <dbReference type="ARBA" id="ARBA00004167"/>
    </source>
</evidence>
<reference evidence="14" key="2">
    <citation type="submission" date="2023-05" db="EMBL/GenBank/DDBJ databases">
        <authorList>
            <person name="Schelkunov M.I."/>
        </authorList>
    </citation>
    <scope>NUCLEOTIDE SEQUENCE</scope>
    <source>
        <strain evidence="14">Hsosn_3</strain>
        <tissue evidence="14">Leaf</tissue>
    </source>
</reference>
<dbReference type="Proteomes" id="UP001237642">
    <property type="component" value="Unassembled WGS sequence"/>
</dbReference>
<keyword evidence="8 12" id="KW-1133">Transmembrane helix</keyword>
<dbReference type="CDD" id="cd16461">
    <property type="entry name" value="RING-H2_EL5-like"/>
    <property type="match status" value="1"/>
</dbReference>
<evidence type="ECO:0000256" key="5">
    <source>
        <dbReference type="ARBA" id="ARBA00022692"/>
    </source>
</evidence>
<evidence type="ECO:0000256" key="8">
    <source>
        <dbReference type="ARBA" id="ARBA00022989"/>
    </source>
</evidence>
<comment type="subcellular location">
    <subcellularLocation>
        <location evidence="2">Membrane</location>
        <topology evidence="2">Single-pass membrane protein</topology>
    </subcellularLocation>
</comment>
<dbReference type="PANTHER" id="PTHR46905:SF7">
    <property type="entry name" value="RING-H2 FINGER PROTEIN ATL78"/>
    <property type="match status" value="1"/>
</dbReference>
<evidence type="ECO:0000256" key="7">
    <source>
        <dbReference type="ARBA" id="ARBA00022833"/>
    </source>
</evidence>
<keyword evidence="4 14" id="KW-0808">Transferase</keyword>
<dbReference type="EMBL" id="JAUIZM010000001">
    <property type="protein sequence ID" value="KAK1403888.1"/>
    <property type="molecule type" value="Genomic_DNA"/>
</dbReference>
<keyword evidence="5 12" id="KW-0812">Transmembrane</keyword>
<sequence length="225" mass="24811">MSFSTTTAVTVVFQQLHRNIKSRRLLLNNPLYEQQAAATPPLSGNTYGASELYPKDNSFEAHVAMLVSILFCALICSVILNAIYRCVLRCSRFPNSESSESSLAHVNNSGINKKALKTFPVVNYSADLKLPGLDSECVICLSEFAPGECVKVLPKCNHGFHIRCIDSWLKDHSSCPTCRHCLIQTCEKIVSCSMPNTLLQTAPHQQIINVRIAPLGPESVIISFK</sequence>
<gene>
    <name evidence="14" type="ORF">POM88_003493</name>
</gene>
<protein>
    <recommendedName>
        <fullName evidence="3">RING-type E3 ubiquitin transferase</fullName>
        <ecNumber evidence="3">2.3.2.27</ecNumber>
    </recommendedName>
</protein>
<dbReference type="GO" id="GO:0016020">
    <property type="term" value="C:membrane"/>
    <property type="evidence" value="ECO:0007669"/>
    <property type="project" value="UniProtKB-SubCell"/>
</dbReference>
<dbReference type="GO" id="GO:0008270">
    <property type="term" value="F:zinc ion binding"/>
    <property type="evidence" value="ECO:0007669"/>
    <property type="project" value="UniProtKB-KW"/>
</dbReference>
<dbReference type="PANTHER" id="PTHR46905">
    <property type="entry name" value="RING-H2 FINGER PROTEIN ATL78"/>
    <property type="match status" value="1"/>
</dbReference>